<dbReference type="PANTHER" id="PTHR45947">
    <property type="entry name" value="SULFOQUINOVOSYL TRANSFERASE SQD2"/>
    <property type="match status" value="1"/>
</dbReference>
<dbReference type="Proteomes" id="UP000034508">
    <property type="component" value="Unassembled WGS sequence"/>
</dbReference>
<keyword evidence="1" id="KW-0175">Coiled coil</keyword>
<dbReference type="InterPro" id="IPR001296">
    <property type="entry name" value="Glyco_trans_1"/>
</dbReference>
<accession>A0A0G0FJD3</accession>
<name>A0A0G0FJD3_9BACT</name>
<dbReference type="InterPro" id="IPR050194">
    <property type="entry name" value="Glycosyltransferase_grp1"/>
</dbReference>
<comment type="caution">
    <text evidence="4">The sequence shown here is derived from an EMBL/GenBank/DDBJ whole genome shotgun (WGS) entry which is preliminary data.</text>
</comment>
<dbReference type="GO" id="GO:0016757">
    <property type="term" value="F:glycosyltransferase activity"/>
    <property type="evidence" value="ECO:0007669"/>
    <property type="project" value="InterPro"/>
</dbReference>
<evidence type="ECO:0000313" key="5">
    <source>
        <dbReference type="Proteomes" id="UP000034508"/>
    </source>
</evidence>
<dbReference type="SUPFAM" id="SSF53756">
    <property type="entry name" value="UDP-Glycosyltransferase/glycogen phosphorylase"/>
    <property type="match status" value="1"/>
</dbReference>
<dbReference type="CDD" id="cd03802">
    <property type="entry name" value="GT4_AviGT4-like"/>
    <property type="match status" value="1"/>
</dbReference>
<proteinExistence type="predicted"/>
<reference evidence="4 5" key="1">
    <citation type="journal article" date="2015" name="Nature">
        <title>rRNA introns, odd ribosomes, and small enigmatic genomes across a large radiation of phyla.</title>
        <authorList>
            <person name="Brown C.T."/>
            <person name="Hug L.A."/>
            <person name="Thomas B.C."/>
            <person name="Sharon I."/>
            <person name="Castelle C.J."/>
            <person name="Singh A."/>
            <person name="Wilkins M.J."/>
            <person name="Williams K.H."/>
            <person name="Banfield J.F."/>
        </authorList>
    </citation>
    <scope>NUCLEOTIDE SEQUENCE [LARGE SCALE GENOMIC DNA]</scope>
</reference>
<organism evidence="4 5">
    <name type="scientific">Berkelbacteria bacterium GW2011_GWA1_36_9</name>
    <dbReference type="NCBI Taxonomy" id="1618331"/>
    <lineage>
        <taxon>Bacteria</taxon>
        <taxon>Candidatus Berkelbacteria</taxon>
    </lineage>
</organism>
<evidence type="ECO:0000256" key="1">
    <source>
        <dbReference type="SAM" id="Coils"/>
    </source>
</evidence>
<dbReference type="Pfam" id="PF00534">
    <property type="entry name" value="Glycos_transf_1"/>
    <property type="match status" value="1"/>
</dbReference>
<feature type="coiled-coil region" evidence="1">
    <location>
        <begin position="327"/>
        <end position="354"/>
    </location>
</feature>
<gene>
    <name evidence="4" type="ORF">US31_C0013G0015</name>
</gene>
<evidence type="ECO:0000313" key="4">
    <source>
        <dbReference type="EMBL" id="KKQ17932.1"/>
    </source>
</evidence>
<dbReference type="Pfam" id="PF13439">
    <property type="entry name" value="Glyco_transf_4"/>
    <property type="match status" value="1"/>
</dbReference>
<protein>
    <submittedName>
        <fullName evidence="4">Glycosyl transferase, group 1</fullName>
    </submittedName>
</protein>
<dbReference type="EMBL" id="LBSM01000013">
    <property type="protein sequence ID" value="KKQ17932.1"/>
    <property type="molecule type" value="Genomic_DNA"/>
</dbReference>
<evidence type="ECO:0000259" key="2">
    <source>
        <dbReference type="Pfam" id="PF00534"/>
    </source>
</evidence>
<keyword evidence="4" id="KW-0808">Transferase</keyword>
<feature type="domain" description="Glycosyl transferase family 1" evidence="2">
    <location>
        <begin position="189"/>
        <end position="350"/>
    </location>
</feature>
<dbReference type="InterPro" id="IPR028098">
    <property type="entry name" value="Glyco_trans_4-like_N"/>
</dbReference>
<evidence type="ECO:0000259" key="3">
    <source>
        <dbReference type="Pfam" id="PF13439"/>
    </source>
</evidence>
<dbReference type="PANTHER" id="PTHR45947:SF3">
    <property type="entry name" value="SULFOQUINOVOSYL TRANSFERASE SQD2"/>
    <property type="match status" value="1"/>
</dbReference>
<feature type="domain" description="Glycosyltransferase subfamily 4-like N-terminal" evidence="3">
    <location>
        <begin position="25"/>
        <end position="187"/>
    </location>
</feature>
<dbReference type="AlphaFoldDB" id="A0A0G0FJD3"/>
<dbReference type="Gene3D" id="3.40.50.2000">
    <property type="entry name" value="Glycogen Phosphorylase B"/>
    <property type="match status" value="2"/>
</dbReference>
<sequence>MKIAILASNRKPIPSPKDLIFAPGVIIYELVEGLVRKGHDVTLFAPEGTKTTAKLITAGTKSLYEDFSDNQNFAKKRASNIEEYLLKDVQYELLMASTAFEYIKKNKFDIVHSHKTLHEIYFSKLIDTPCLFTFHDISKREIPNDISLRRLKKYTKTAYFVSISDSQRHGLEFLNFVDTVYNGVKIEDFKFSNGDKNLLFVGRIDISKGADTAVKLALETKRPLLIVGDVAYNSPGLKIFNKIKKHIDNERIKYLGHVQFDKIKDIYKQAKVLLFPIQQSDSFGLVMIEAMACGTPVIAFNLGSVPEIIKNGQTGFICPVGDTNAMIKAIRKIYEMTESEYQKMRQNCRQHVEENFTIEKMVDGYEKVYEKVIRDWKSKNIH</sequence>